<evidence type="ECO:0000256" key="1">
    <source>
        <dbReference type="SAM" id="Phobius"/>
    </source>
</evidence>
<keyword evidence="1" id="KW-0812">Transmembrane</keyword>
<keyword evidence="1" id="KW-0472">Membrane</keyword>
<keyword evidence="3" id="KW-1185">Reference proteome</keyword>
<dbReference type="RefSeq" id="WP_168063656.1">
    <property type="nucleotide sequence ID" value="NZ_VTOW01000010.1"/>
</dbReference>
<proteinExistence type="predicted"/>
<keyword evidence="1" id="KW-1133">Transmembrane helix</keyword>
<gene>
    <name evidence="2" type="ORF">MNODULE_23340</name>
</gene>
<dbReference type="EMBL" id="VTOW01000010">
    <property type="protein sequence ID" value="NKE73693.1"/>
    <property type="molecule type" value="Genomic_DNA"/>
</dbReference>
<feature type="transmembrane region" description="Helical" evidence="1">
    <location>
        <begin position="35"/>
        <end position="53"/>
    </location>
</feature>
<evidence type="ECO:0000313" key="2">
    <source>
        <dbReference type="EMBL" id="NKE73693.1"/>
    </source>
</evidence>
<accession>A0A7X6DUK8</accession>
<feature type="transmembrane region" description="Helical" evidence="1">
    <location>
        <begin position="59"/>
        <end position="79"/>
    </location>
</feature>
<comment type="caution">
    <text evidence="2">The sequence shown here is derived from an EMBL/GenBank/DDBJ whole genome shotgun (WGS) entry which is preliminary data.</text>
</comment>
<evidence type="ECO:0000313" key="3">
    <source>
        <dbReference type="Proteomes" id="UP000534783"/>
    </source>
</evidence>
<name>A0A7X6DUK8_9BACT</name>
<protein>
    <submittedName>
        <fullName evidence="2">Uncharacterized protein</fullName>
    </submittedName>
</protein>
<reference evidence="2 3" key="1">
    <citation type="journal article" date="2020" name="Nature">
        <title>Bacterial chemolithoautotrophy via manganese oxidation.</title>
        <authorList>
            <person name="Yu H."/>
            <person name="Leadbetter J.R."/>
        </authorList>
    </citation>
    <scope>NUCLEOTIDE SEQUENCE [LARGE SCALE GENOMIC DNA]</scope>
    <source>
        <strain evidence="2 3">Mn-1</strain>
    </source>
</reference>
<dbReference type="Proteomes" id="UP000534783">
    <property type="component" value="Unassembled WGS sequence"/>
</dbReference>
<feature type="transmembrane region" description="Helical" evidence="1">
    <location>
        <begin position="132"/>
        <end position="152"/>
    </location>
</feature>
<organism evidence="2 3">
    <name type="scientific">Candidatus Manganitrophus noduliformans</name>
    <dbReference type="NCBI Taxonomy" id="2606439"/>
    <lineage>
        <taxon>Bacteria</taxon>
        <taxon>Pseudomonadati</taxon>
        <taxon>Nitrospirota</taxon>
        <taxon>Nitrospiria</taxon>
        <taxon>Candidatus Troglogloeales</taxon>
        <taxon>Candidatus Manganitrophaceae</taxon>
        <taxon>Candidatus Manganitrophus</taxon>
    </lineage>
</organism>
<sequence length="153" mass="17316">MIERQSEHQTIETLRSIYPIFKQEVYNRRGAMMQIARSGMLTFVSLSVLAVLLSGERLIHPGLKGLACVGVGLVTFFLIDQIRQEKSRHERAKRQLILLEQQLQFFEPGAYVSDAPLYPTEWQDRPSIDRGLVFAMVGLVATSLLLIGVVFLV</sequence>
<dbReference type="AlphaFoldDB" id="A0A7X6DUK8"/>